<evidence type="ECO:0000256" key="7">
    <source>
        <dbReference type="SAM" id="SignalP"/>
    </source>
</evidence>
<reference evidence="9 10" key="1">
    <citation type="journal article" date="2015" name="BMC Genomics">
        <title>Genome mining reveals unlocked bioactive potential of marine Gram-negative bacteria.</title>
        <authorList>
            <person name="Machado H."/>
            <person name="Sonnenschein E.C."/>
            <person name="Melchiorsen J."/>
            <person name="Gram L."/>
        </authorList>
    </citation>
    <scope>NUCLEOTIDE SEQUENCE [LARGE SCALE GENOMIC DNA]</scope>
    <source>
        <strain evidence="9 10">S4054</strain>
    </source>
</reference>
<organism evidence="9 10">
    <name type="scientific">Pseudoalteromonas luteoviolacea S4054</name>
    <dbReference type="NCBI Taxonomy" id="1129367"/>
    <lineage>
        <taxon>Bacteria</taxon>
        <taxon>Pseudomonadati</taxon>
        <taxon>Pseudomonadota</taxon>
        <taxon>Gammaproteobacteria</taxon>
        <taxon>Alteromonadales</taxon>
        <taxon>Pseudoalteromonadaceae</taxon>
        <taxon>Pseudoalteromonas</taxon>
    </lineage>
</organism>
<evidence type="ECO:0000256" key="6">
    <source>
        <dbReference type="SAM" id="MobiDB-lite"/>
    </source>
</evidence>
<dbReference type="InterPro" id="IPR029058">
    <property type="entry name" value="AB_hydrolase_fold"/>
</dbReference>
<dbReference type="NCBIfam" id="TIGR01643">
    <property type="entry name" value="YD_repeat_2x"/>
    <property type="match status" value="2"/>
</dbReference>
<dbReference type="Pfam" id="PF13517">
    <property type="entry name" value="FG-GAP_3"/>
    <property type="match status" value="1"/>
</dbReference>
<keyword evidence="2" id="KW-0964">Secreted</keyword>
<dbReference type="Gene3D" id="2.40.128.340">
    <property type="match status" value="1"/>
</dbReference>
<dbReference type="InterPro" id="IPR013517">
    <property type="entry name" value="FG-GAP"/>
</dbReference>
<dbReference type="NCBIfam" id="TIGR03696">
    <property type="entry name" value="Rhs_assc_core"/>
    <property type="match status" value="1"/>
</dbReference>
<dbReference type="InterPro" id="IPR022385">
    <property type="entry name" value="Rhs_assc_core"/>
</dbReference>
<accession>A0A0F6ABI5</accession>
<dbReference type="Pfam" id="PF26363">
    <property type="entry name" value="Phospholipase-like"/>
    <property type="match status" value="1"/>
</dbReference>
<evidence type="ECO:0000256" key="3">
    <source>
        <dbReference type="ARBA" id="ARBA00022729"/>
    </source>
</evidence>
<evidence type="ECO:0000313" key="9">
    <source>
        <dbReference type="EMBL" id="KKE83206.1"/>
    </source>
</evidence>
<name>A0A0F6ABI5_9GAMM</name>
<dbReference type="GO" id="GO:0005737">
    <property type="term" value="C:cytoplasm"/>
    <property type="evidence" value="ECO:0007669"/>
    <property type="project" value="InterPro"/>
</dbReference>
<dbReference type="PATRIC" id="fig|1129367.4.peg.2886"/>
<keyword evidence="5" id="KW-0843">Virulence</keyword>
<feature type="signal peptide" evidence="7">
    <location>
        <begin position="1"/>
        <end position="21"/>
    </location>
</feature>
<feature type="chain" id="PRO_5002499145" description="Teneurin-like YD-shell domain-containing protein" evidence="7">
    <location>
        <begin position="22"/>
        <end position="2347"/>
    </location>
</feature>
<dbReference type="RefSeq" id="WP_046356467.1">
    <property type="nucleotide sequence ID" value="NZ_AUXW01000151.1"/>
</dbReference>
<dbReference type="EMBL" id="AUXW01000151">
    <property type="protein sequence ID" value="KKE83206.1"/>
    <property type="molecule type" value="Genomic_DNA"/>
</dbReference>
<dbReference type="InterPro" id="IPR056823">
    <property type="entry name" value="TEN-like_YD-shell"/>
</dbReference>
<evidence type="ECO:0000256" key="4">
    <source>
        <dbReference type="ARBA" id="ARBA00022737"/>
    </source>
</evidence>
<sequence>MLKKKGLMALSFGLFSWWGHASPVTPTNNVWQDNSGNLYYQQPVKQVTTADEAPVSIRVFESHPYVQIIQTANGFELEGLSQSEFSALRSEMDVVGKRLRSDFDGDGRPDALIQTDLGHELLISRNRVKPYKIGINIRDFGQQMEVRDLNYDFRADIVDTKKSKVHYAQSTGLSHAINTNDYVGSLPAQSNVSPGGEFTYNIPITLGEATGGLKPNVSLSYASNPRNGHVGVGFNIDGLSAITRCEKNMETDGVAGSVNLDQNDRFCLDGQRLIVKSGRTYGSNNSEYRTRQNTGQKIIAHTSSTATGPYAFTVYDTQGNKLTYGKHGSAQDALVKASNGRGYTWALKRVEDASGNYYVYNYTKVNGSLEFYPTSIKYSGHGSGATRNEVRFNWEDRLDKRRLAYLKKNKITLTKRLKNIESYYSGRLLRRYNLTYGYVGTGVTESVLKKVQACSSSNKCLSPTVFNWKTRGTVRLGRDIGRDYSRNSRYKAHQFMDFNGDGLTDIAYVRNDRGSSSDHLYMIPNTGRGFGDERRYNDLANKTFRRTWKIVDYDKDGKDDILFLSGSNQHWKLMRHTSGMNFSFTSLTSISKPNNDQNTRFLDIDADGYPELLHFVGNKLSYQKGTKTGLASGAAKPIKFNLNAPSGSTASMMSYDKDDNTFPAMDFNGDGRADFLAKVRVSTYNDDPFPPCDNPWQCEDPRVIEPRSQAVMTMSYSNENQALVPVSPKQLNPVNVTSAPVVEVQQSMAQQSSPITTQGYSHSYSWKILVSQGSDTFAEFVTVASTYNIKDIQAVELNGDGLADILYRNNSDNWYARINNGHGFNSAIHLFKYNKAALKTFDINGDGTAEVYREDHGDHFYFFNGSGFTARKLTSQGSNFDFTTFMDVTGDGTPDKLVFSGRMGLYQNSDSPATLLSSVTDGFGVSTSVSYSTLNNRSVYVPDYDARHKNWGNGRVTDINKGARVVSLLRKGEDLFTYKYYGAKAQVGRGMLGFRQVVIESRNAGTKVVSTYRQDGDYRGSVSKVQTYVKFGSDSSSGGGGNPPPPPIDPCDEMPEMCNCNWEPGQRCELPRSIPVDELIASPLIAMSSSELNTQRASTSSIWRLKSEVTNTQSNKRDTGFKTGNNTYPYMVYPSRSVTKTYNTDTSSQTLISTKTEQLTIDSFGNPVSKKSTIDSKNGYAHTAESHTYSYSKYGGRLTKKQTTKRYLNRLNGSNRGNYQNTQTVNYAYDSKGRVIKTTADNGVVTSYTINSYGLVTKETVSSPSLANKTLTKYYDSTHRHLTGESNSLGHRSSIGYDNLGRKHYVQTANGQRTYSTYNQLGRVTGEVSTPANNASISGSQALSTSKVQYWCKSVNHCPSNATYFEETTVEGTPDSRVYFDKYGREIRKGSVSLSGTYVYTDYSYDTKGRKYRESLPYFSGDTIRWTVYQYDKQNRVIKITKADGSIWKTEYNGESVTNINPAGRRNTQVKNVMGLLVKVTDANNKSADYQYDENGKSRNIKGPKGNQIQVTYDKYGNKVRVVDPDKGTINYTYNKYHELVKETDSNGNVMTYKYDALGRIIESVRKKGSVLEHQTVTSYDSGSYAKGQVYTVHDKVSGFIERYYYDAFSRSREKQTVIDGDTYKEKWEYNSAGQLTKEIDASGKSVVYTYNAHQHLASLKDSQTNSVVWKAETVDAFGNLTKERLGSRIVRNKGFDAETGLLTSMTTTGSGTLQNLRYDWDNLGNLNYRQDLVAGKKETFSYDALNRVTRSTITGAATTDIRYNELGNITYKTGVGNYHYQSSRPHAVTEVTGARANKYQYDASGNMVKDNDRTLSYNTFHKPTYISKGDYWVEFKYSGNGKRYKRLEYGGEKGALIPILNGDLTTFIPIAQETRYVGKVEFIRYGGQSTWVSKRYIAGKVLVTTVNNQATTRYILDDHLGSTHVIADSNGRSVQIMSFDVFGARRDAKTWARDFSDTNKFTSFITLRGYTGHEQLDEVGLVHMGGRIYDPILGRFLQADPMVQAPENIQSLNRYSYVVNNPLNKTDPSGYIWVTLAITALKAIAASSAVSAAVATAISYALTAYTYYGYAQFAISVNNAIKGGGTAMANFLGGLSKSLAKQWLQGKVMDATGMTQAVEEIDKKFSLKVTPSAIADLPKIEAASCVYEDFAQCQGTDSYKRLSDQELEAMSLDPKAFNTESSMNAALFKDDQGKYLLVYRGTAELLPDVGADITQAFGIETTQYNEAMDLAQVVVDKLGDNVEFAGHSLGGGLAAAASMFTGNPATTINAAGVHDRTMTRKGVNMSTVDPSKIKAYYNTTDLLHIGQLLPFLPSANGQQIALTPLSSHGVVGACSSMGGKPCDYSD</sequence>
<dbReference type="Proteomes" id="UP000033434">
    <property type="component" value="Unassembled WGS sequence"/>
</dbReference>
<evidence type="ECO:0000259" key="8">
    <source>
        <dbReference type="Pfam" id="PF25023"/>
    </source>
</evidence>
<keyword evidence="4" id="KW-0677">Repeat</keyword>
<evidence type="ECO:0000313" key="10">
    <source>
        <dbReference type="Proteomes" id="UP000033434"/>
    </source>
</evidence>
<dbReference type="Pfam" id="PF25023">
    <property type="entry name" value="TEN_YD-shell"/>
    <property type="match status" value="2"/>
</dbReference>
<dbReference type="InterPro" id="IPR006530">
    <property type="entry name" value="YD"/>
</dbReference>
<dbReference type="SUPFAM" id="SSF69318">
    <property type="entry name" value="Integrin alpha N-terminal domain"/>
    <property type="match status" value="2"/>
</dbReference>
<dbReference type="PANTHER" id="PTHR32305:SF15">
    <property type="entry name" value="PROTEIN RHSA-RELATED"/>
    <property type="match status" value="1"/>
</dbReference>
<protein>
    <recommendedName>
        <fullName evidence="8">Teneurin-like YD-shell domain-containing protein</fullName>
    </recommendedName>
</protein>
<gene>
    <name evidence="9" type="ORF">N479_15290</name>
</gene>
<dbReference type="InterPro" id="IPR028994">
    <property type="entry name" value="Integrin_alpha_N"/>
</dbReference>
<feature type="domain" description="Teneurin-like YD-shell" evidence="8">
    <location>
        <begin position="1397"/>
        <end position="1782"/>
    </location>
</feature>
<feature type="domain" description="Teneurin-like YD-shell" evidence="8">
    <location>
        <begin position="1902"/>
        <end position="2023"/>
    </location>
</feature>
<comment type="caution">
    <text evidence="9">The sequence shown here is derived from an EMBL/GenBank/DDBJ whole genome shotgun (WGS) entry which is preliminary data.</text>
</comment>
<dbReference type="PANTHER" id="PTHR32305">
    <property type="match status" value="1"/>
</dbReference>
<dbReference type="InterPro" id="IPR050708">
    <property type="entry name" value="T6SS_VgrG/RHS"/>
</dbReference>
<evidence type="ECO:0000256" key="5">
    <source>
        <dbReference type="ARBA" id="ARBA00023026"/>
    </source>
</evidence>
<proteinExistence type="predicted"/>
<dbReference type="InterPro" id="IPR003284">
    <property type="entry name" value="Sal_SpvB"/>
</dbReference>
<feature type="region of interest" description="Disordered" evidence="6">
    <location>
        <begin position="1031"/>
        <end position="1050"/>
    </location>
</feature>
<comment type="subcellular location">
    <subcellularLocation>
        <location evidence="1">Secreted</location>
    </subcellularLocation>
</comment>
<evidence type="ECO:0000256" key="1">
    <source>
        <dbReference type="ARBA" id="ARBA00004613"/>
    </source>
</evidence>
<dbReference type="GO" id="GO:0005576">
    <property type="term" value="C:extracellular region"/>
    <property type="evidence" value="ECO:0007669"/>
    <property type="project" value="UniProtKB-SubCell"/>
</dbReference>
<dbReference type="SUPFAM" id="SSF53474">
    <property type="entry name" value="alpha/beta-Hydrolases"/>
    <property type="match status" value="1"/>
</dbReference>
<dbReference type="Gene3D" id="2.180.10.10">
    <property type="entry name" value="RHS repeat-associated core"/>
    <property type="match status" value="2"/>
</dbReference>
<keyword evidence="3 7" id="KW-0732">Signal</keyword>
<evidence type="ECO:0000256" key="2">
    <source>
        <dbReference type="ARBA" id="ARBA00022525"/>
    </source>
</evidence>
<dbReference type="Pfam" id="PF03534">
    <property type="entry name" value="SpvB"/>
    <property type="match status" value="1"/>
</dbReference>